<dbReference type="Pfam" id="PF16897">
    <property type="entry name" value="MMR_HSR1_Xtn"/>
    <property type="match status" value="1"/>
</dbReference>
<dbReference type="AlphaFoldDB" id="A0A8J6E3V4"/>
<keyword evidence="6" id="KW-1185">Reference proteome</keyword>
<sequence length="367" mass="40816">MGVAEKIKDIEAEIARTQYNKATEYHIGLLKGKLARLRTQLLDESSQKTKGYGLSFDVMKSGSARVALVGFPSVGKSSLLNTLTETESEAAAYEFTTLTAVPGNLYINGAKIQLLDLPGIIEGAAVGKGRGRQVISTARTADLVLMVMDAAKGDTQRRLLTHELETMGIRLNTRPPDITIDIKKTGGIKFTSTVPLTHVTEHMVKNILSHEHKCHHAHVLFREDATVDQLIDVLEGNRVYMPCVYVYNKIDNVSIDAVDYFSRQPFSICTSVTNKMNLQYLLALIWRNLGLVRVYTKPRGQQPDLDEPVILRSGATTTNICQGIHKDMMDVFNYAYVWGCSVKHQPQKVGRDHLLADEDVVQVMTRS</sequence>
<dbReference type="PRINTS" id="PR00326">
    <property type="entry name" value="GTP1OBG"/>
</dbReference>
<dbReference type="InterPro" id="IPR045001">
    <property type="entry name" value="DRG"/>
</dbReference>
<dbReference type="InterPro" id="IPR006073">
    <property type="entry name" value="GTP-bd"/>
</dbReference>
<dbReference type="Gene3D" id="6.10.140.1070">
    <property type="match status" value="2"/>
</dbReference>
<dbReference type="CDD" id="cd01896">
    <property type="entry name" value="DRG"/>
    <property type="match status" value="1"/>
</dbReference>
<dbReference type="NCBIfam" id="TIGR00231">
    <property type="entry name" value="small_GTP"/>
    <property type="match status" value="1"/>
</dbReference>
<dbReference type="PANTHER" id="PTHR43127">
    <property type="entry name" value="DEVELOPMENTALLY-REGULATED GTP-BINDING PROTEIN 2"/>
    <property type="match status" value="1"/>
</dbReference>
<dbReference type="InterPro" id="IPR005225">
    <property type="entry name" value="Small_GTP-bd"/>
</dbReference>
<dbReference type="PROSITE" id="PS51880">
    <property type="entry name" value="TGS"/>
    <property type="match status" value="1"/>
</dbReference>
<evidence type="ECO:0000259" key="3">
    <source>
        <dbReference type="PROSITE" id="PS51710"/>
    </source>
</evidence>
<keyword evidence="2" id="KW-0342">GTP-binding</keyword>
<organism evidence="5 6">
    <name type="scientific">Carpediemonas membranifera</name>
    <dbReference type="NCBI Taxonomy" id="201153"/>
    <lineage>
        <taxon>Eukaryota</taxon>
        <taxon>Metamonada</taxon>
        <taxon>Carpediemonas-like organisms</taxon>
        <taxon>Carpediemonas</taxon>
    </lineage>
</organism>
<dbReference type="FunFam" id="3.10.20.30:FF:000003">
    <property type="entry name" value="Developmentally-regulated GTP-binding protein 1"/>
    <property type="match status" value="1"/>
</dbReference>
<dbReference type="InterPro" id="IPR012676">
    <property type="entry name" value="TGS-like"/>
</dbReference>
<evidence type="ECO:0000256" key="1">
    <source>
        <dbReference type="ARBA" id="ARBA00022741"/>
    </source>
</evidence>
<evidence type="ECO:0000313" key="6">
    <source>
        <dbReference type="Proteomes" id="UP000717585"/>
    </source>
</evidence>
<dbReference type="SUPFAM" id="SSF52540">
    <property type="entry name" value="P-loop containing nucleoside triphosphate hydrolases"/>
    <property type="match status" value="1"/>
</dbReference>
<dbReference type="InterPro" id="IPR006074">
    <property type="entry name" value="GTP1-OBG_CS"/>
</dbReference>
<dbReference type="Pfam" id="PF02824">
    <property type="entry name" value="TGS"/>
    <property type="match status" value="1"/>
</dbReference>
<dbReference type="PROSITE" id="PS00905">
    <property type="entry name" value="GTP1_OBG"/>
    <property type="match status" value="1"/>
</dbReference>
<dbReference type="FunFam" id="3.40.50.300:FF:001436">
    <property type="entry name" value="Developmentally-regulated GTP-binding protein"/>
    <property type="match status" value="1"/>
</dbReference>
<evidence type="ECO:0000313" key="5">
    <source>
        <dbReference type="EMBL" id="KAG9396056.1"/>
    </source>
</evidence>
<dbReference type="InterPro" id="IPR004095">
    <property type="entry name" value="TGS"/>
</dbReference>
<evidence type="ECO:0000259" key="4">
    <source>
        <dbReference type="PROSITE" id="PS51880"/>
    </source>
</evidence>
<dbReference type="Pfam" id="PF01926">
    <property type="entry name" value="MMR_HSR1"/>
    <property type="match status" value="1"/>
</dbReference>
<dbReference type="InterPro" id="IPR031662">
    <property type="entry name" value="GTP-binding_2"/>
</dbReference>
<name>A0A8J6E3V4_9EUKA</name>
<dbReference type="InterPro" id="IPR027417">
    <property type="entry name" value="P-loop_NTPase"/>
</dbReference>
<dbReference type="Gene3D" id="3.10.20.30">
    <property type="match status" value="1"/>
</dbReference>
<protein>
    <submittedName>
        <fullName evidence="5">Developmentally-regulated GTP-binding protein</fullName>
    </submittedName>
</protein>
<dbReference type="PROSITE" id="PS51710">
    <property type="entry name" value="G_OBG"/>
    <property type="match status" value="1"/>
</dbReference>
<feature type="domain" description="TGS" evidence="4">
    <location>
        <begin position="290"/>
        <end position="365"/>
    </location>
</feature>
<dbReference type="GO" id="GO:0003924">
    <property type="term" value="F:GTPase activity"/>
    <property type="evidence" value="ECO:0007669"/>
    <property type="project" value="InterPro"/>
</dbReference>
<dbReference type="GO" id="GO:0005525">
    <property type="term" value="F:GTP binding"/>
    <property type="evidence" value="ECO:0007669"/>
    <property type="project" value="UniProtKB-KW"/>
</dbReference>
<dbReference type="Proteomes" id="UP000717585">
    <property type="component" value="Unassembled WGS sequence"/>
</dbReference>
<feature type="domain" description="OBG-type G" evidence="3">
    <location>
        <begin position="64"/>
        <end position="290"/>
    </location>
</feature>
<dbReference type="OrthoDB" id="603at2759"/>
<keyword evidence="1" id="KW-0547">Nucleotide-binding</keyword>
<evidence type="ECO:0000256" key="2">
    <source>
        <dbReference type="ARBA" id="ARBA00023134"/>
    </source>
</evidence>
<dbReference type="SUPFAM" id="SSF81271">
    <property type="entry name" value="TGS-like"/>
    <property type="match status" value="1"/>
</dbReference>
<dbReference type="EMBL" id="JAHDYR010000007">
    <property type="protein sequence ID" value="KAG9396056.1"/>
    <property type="molecule type" value="Genomic_DNA"/>
</dbReference>
<proteinExistence type="predicted"/>
<reference evidence="5" key="1">
    <citation type="submission" date="2021-05" db="EMBL/GenBank/DDBJ databases">
        <title>A free-living protist that lacks canonical eukaryotic 1 DNA replication and segregation systems.</title>
        <authorList>
            <person name="Salas-Leiva D.E."/>
            <person name="Tromer E.C."/>
            <person name="Curtis B.A."/>
            <person name="Jerlstrom-Hultqvist J."/>
            <person name="Kolisko M."/>
            <person name="Yi Z."/>
            <person name="Salas-Leiva J.S."/>
            <person name="Gallot-Lavallee L."/>
            <person name="Kops G.J.P.L."/>
            <person name="Archibald J.M."/>
            <person name="Simpson A.G.B."/>
            <person name="Roger A.J."/>
        </authorList>
    </citation>
    <scope>NUCLEOTIDE SEQUENCE</scope>
    <source>
        <strain evidence="5">BICM</strain>
    </source>
</reference>
<accession>A0A8J6E3V4</accession>
<dbReference type="InterPro" id="IPR031167">
    <property type="entry name" value="G_OBG"/>
</dbReference>
<dbReference type="InterPro" id="IPR012675">
    <property type="entry name" value="Beta-grasp_dom_sf"/>
</dbReference>
<comment type="caution">
    <text evidence="5">The sequence shown here is derived from an EMBL/GenBank/DDBJ whole genome shotgun (WGS) entry which is preliminary data.</text>
</comment>
<gene>
    <name evidence="5" type="ORF">J8273_2408</name>
</gene>